<keyword evidence="3" id="KW-1185">Reference proteome</keyword>
<dbReference type="Proteomes" id="UP000314294">
    <property type="component" value="Unassembled WGS sequence"/>
</dbReference>
<protein>
    <submittedName>
        <fullName evidence="2">Uncharacterized protein</fullName>
    </submittedName>
</protein>
<sequence>MKAGDKKKKKKSGQLLAYHGRGSEVRKRQTAFPSERRVPCPSYPAELISSTALGQEYRSQRRRNGLCSSIQLRRAGIGFRRQIGPITVHPKGQRSVQDSSKEVLFHRATKTP</sequence>
<organism evidence="2 3">
    <name type="scientific">Liparis tanakae</name>
    <name type="common">Tanaka's snailfish</name>
    <dbReference type="NCBI Taxonomy" id="230148"/>
    <lineage>
        <taxon>Eukaryota</taxon>
        <taxon>Metazoa</taxon>
        <taxon>Chordata</taxon>
        <taxon>Craniata</taxon>
        <taxon>Vertebrata</taxon>
        <taxon>Euteleostomi</taxon>
        <taxon>Actinopterygii</taxon>
        <taxon>Neopterygii</taxon>
        <taxon>Teleostei</taxon>
        <taxon>Neoteleostei</taxon>
        <taxon>Acanthomorphata</taxon>
        <taxon>Eupercaria</taxon>
        <taxon>Perciformes</taxon>
        <taxon>Cottioidei</taxon>
        <taxon>Cottales</taxon>
        <taxon>Liparidae</taxon>
        <taxon>Liparis</taxon>
    </lineage>
</organism>
<evidence type="ECO:0000313" key="2">
    <source>
        <dbReference type="EMBL" id="TNN63700.1"/>
    </source>
</evidence>
<proteinExistence type="predicted"/>
<gene>
    <name evidence="2" type="ORF">EYF80_026118</name>
</gene>
<comment type="caution">
    <text evidence="2">The sequence shown here is derived from an EMBL/GenBank/DDBJ whole genome shotgun (WGS) entry which is preliminary data.</text>
</comment>
<reference evidence="2 3" key="1">
    <citation type="submission" date="2019-03" db="EMBL/GenBank/DDBJ databases">
        <title>First draft genome of Liparis tanakae, snailfish: a comprehensive survey of snailfish specific genes.</title>
        <authorList>
            <person name="Kim W."/>
            <person name="Song I."/>
            <person name="Jeong J.-H."/>
            <person name="Kim D."/>
            <person name="Kim S."/>
            <person name="Ryu S."/>
            <person name="Song J.Y."/>
            <person name="Lee S.K."/>
        </authorList>
    </citation>
    <scope>NUCLEOTIDE SEQUENCE [LARGE SCALE GENOMIC DNA]</scope>
    <source>
        <tissue evidence="2">Muscle</tissue>
    </source>
</reference>
<name>A0A4Z2HDT4_9TELE</name>
<dbReference type="EMBL" id="SRLO01000268">
    <property type="protein sequence ID" value="TNN63700.1"/>
    <property type="molecule type" value="Genomic_DNA"/>
</dbReference>
<evidence type="ECO:0000313" key="3">
    <source>
        <dbReference type="Proteomes" id="UP000314294"/>
    </source>
</evidence>
<feature type="region of interest" description="Disordered" evidence="1">
    <location>
        <begin position="1"/>
        <end position="40"/>
    </location>
</feature>
<evidence type="ECO:0000256" key="1">
    <source>
        <dbReference type="SAM" id="MobiDB-lite"/>
    </source>
</evidence>
<accession>A0A4Z2HDT4</accession>
<dbReference type="AlphaFoldDB" id="A0A4Z2HDT4"/>
<feature type="region of interest" description="Disordered" evidence="1">
    <location>
        <begin position="89"/>
        <end position="112"/>
    </location>
</feature>
<feature type="compositionally biased region" description="Basic residues" evidence="1">
    <location>
        <begin position="1"/>
        <end position="12"/>
    </location>
</feature>